<protein>
    <submittedName>
        <fullName evidence="2">Uncharacterized protein</fullName>
    </submittedName>
</protein>
<reference evidence="2 3" key="1">
    <citation type="journal article" date="2015" name="Sci. Rep.">
        <title>The power of single molecule real-time sequencing technology in the de novo assembly of a eukaryotic genome.</title>
        <authorList>
            <person name="Sakai H."/>
            <person name="Naito K."/>
            <person name="Ogiso-Tanaka E."/>
            <person name="Takahashi Y."/>
            <person name="Iseki K."/>
            <person name="Muto C."/>
            <person name="Satou K."/>
            <person name="Teruya K."/>
            <person name="Shiroma A."/>
            <person name="Shimoji M."/>
            <person name="Hirano T."/>
            <person name="Itoh T."/>
            <person name="Kaga A."/>
            <person name="Tomooka N."/>
        </authorList>
    </citation>
    <scope>NUCLEOTIDE SEQUENCE [LARGE SCALE GENOMIC DNA]</scope>
    <source>
        <strain evidence="3">cv. Shumari</strain>
    </source>
</reference>
<dbReference type="EMBL" id="AP015036">
    <property type="protein sequence ID" value="BAT81614.1"/>
    <property type="molecule type" value="Genomic_DNA"/>
</dbReference>
<gene>
    <name evidence="2" type="primary">Vigan.03G137800</name>
    <name evidence="2" type="ORF">VIGAN_03137800</name>
</gene>
<evidence type="ECO:0000313" key="3">
    <source>
        <dbReference type="Proteomes" id="UP000291084"/>
    </source>
</evidence>
<proteinExistence type="predicted"/>
<feature type="region of interest" description="Disordered" evidence="1">
    <location>
        <begin position="31"/>
        <end position="84"/>
    </location>
</feature>
<evidence type="ECO:0000256" key="1">
    <source>
        <dbReference type="SAM" id="MobiDB-lite"/>
    </source>
</evidence>
<name>A0A0S3RM06_PHAAN</name>
<feature type="compositionally biased region" description="Basic residues" evidence="1">
    <location>
        <begin position="32"/>
        <end position="44"/>
    </location>
</feature>
<evidence type="ECO:0000313" key="2">
    <source>
        <dbReference type="EMBL" id="BAT81614.1"/>
    </source>
</evidence>
<sequence length="84" mass="10013">MAGTLLHFPFNYLLVTRRRDSFRCIQPLHPPLPRHIRVPHRPPLRRTTTTPTPHYRTTTASPPHHHRTTNTTKGPKWRRKKLKK</sequence>
<keyword evidence="3" id="KW-1185">Reference proteome</keyword>
<feature type="compositionally biased region" description="Low complexity" evidence="1">
    <location>
        <begin position="45"/>
        <end position="59"/>
    </location>
</feature>
<accession>A0A0S3RM06</accession>
<dbReference type="Proteomes" id="UP000291084">
    <property type="component" value="Chromosome 3"/>
</dbReference>
<organism evidence="2 3">
    <name type="scientific">Vigna angularis var. angularis</name>
    <dbReference type="NCBI Taxonomy" id="157739"/>
    <lineage>
        <taxon>Eukaryota</taxon>
        <taxon>Viridiplantae</taxon>
        <taxon>Streptophyta</taxon>
        <taxon>Embryophyta</taxon>
        <taxon>Tracheophyta</taxon>
        <taxon>Spermatophyta</taxon>
        <taxon>Magnoliopsida</taxon>
        <taxon>eudicotyledons</taxon>
        <taxon>Gunneridae</taxon>
        <taxon>Pentapetalae</taxon>
        <taxon>rosids</taxon>
        <taxon>fabids</taxon>
        <taxon>Fabales</taxon>
        <taxon>Fabaceae</taxon>
        <taxon>Papilionoideae</taxon>
        <taxon>50 kb inversion clade</taxon>
        <taxon>NPAAA clade</taxon>
        <taxon>indigoferoid/millettioid clade</taxon>
        <taxon>Phaseoleae</taxon>
        <taxon>Vigna</taxon>
    </lineage>
</organism>
<dbReference type="AlphaFoldDB" id="A0A0S3RM06"/>
<feature type="compositionally biased region" description="Basic residues" evidence="1">
    <location>
        <begin position="75"/>
        <end position="84"/>
    </location>
</feature>